<dbReference type="PANTHER" id="PTHR31234">
    <property type="entry name" value="LATE EMBRYOGENESIS ABUNDANT (LEA) HYDROXYPROLINE-RICH GLYCOPROTEIN FAMILY"/>
    <property type="match status" value="1"/>
</dbReference>
<evidence type="ECO:0000256" key="2">
    <source>
        <dbReference type="ARBA" id="ARBA00023136"/>
    </source>
</evidence>
<proteinExistence type="predicted"/>
<protein>
    <submittedName>
        <fullName evidence="4">Putative syntaxin-24</fullName>
    </submittedName>
</protein>
<feature type="transmembrane region" description="Helical" evidence="3">
    <location>
        <begin position="21"/>
        <end position="42"/>
    </location>
</feature>
<gene>
    <name evidence="4" type="primary">SYP24_11</name>
    <name evidence="4" type="ORF">g.34559</name>
</gene>
<evidence type="ECO:0000256" key="1">
    <source>
        <dbReference type="ARBA" id="ARBA00004370"/>
    </source>
</evidence>
<reference evidence="4" key="1">
    <citation type="submission" date="2015-07" db="EMBL/GenBank/DDBJ databases">
        <title>Transcriptome Assembly of Anthurium amnicola.</title>
        <authorList>
            <person name="Suzuki J."/>
        </authorList>
    </citation>
    <scope>NUCLEOTIDE SEQUENCE</scope>
</reference>
<keyword evidence="3" id="KW-0812">Transmembrane</keyword>
<evidence type="ECO:0000313" key="4">
    <source>
        <dbReference type="EMBL" id="JAT61874.1"/>
    </source>
</evidence>
<keyword evidence="3" id="KW-1133">Transmembrane helix</keyword>
<dbReference type="PANTHER" id="PTHR31234:SF61">
    <property type="entry name" value="OS01G0574800 PROTEIN"/>
    <property type="match status" value="1"/>
</dbReference>
<dbReference type="EMBL" id="GDJX01006062">
    <property type="protein sequence ID" value="JAT61874.1"/>
    <property type="molecule type" value="Transcribed_RNA"/>
</dbReference>
<dbReference type="GO" id="GO:0005886">
    <property type="term" value="C:plasma membrane"/>
    <property type="evidence" value="ECO:0007669"/>
    <property type="project" value="TreeGrafter"/>
</dbReference>
<name>A0A1D1Z4U2_9ARAE</name>
<evidence type="ECO:0000256" key="3">
    <source>
        <dbReference type="SAM" id="Phobius"/>
    </source>
</evidence>
<comment type="subcellular location">
    <subcellularLocation>
        <location evidence="1">Membrane</location>
    </subcellularLocation>
</comment>
<accession>A0A1D1Z4U2</accession>
<dbReference type="InterPro" id="IPR044839">
    <property type="entry name" value="NDR1-like"/>
</dbReference>
<keyword evidence="2 3" id="KW-0472">Membrane</keyword>
<sequence>MAAAGSGEAPPSGKPRRLCTFLKYIALGVVVGAVVGVVLALVHRPHSKKVDISVVVESASLTRFALTSSNALDYALALNLTWTNNDRLGVYFYELQARAFYGGKAFGSAALPKFSQPQQNSTTVGAKFWGQTQMSGGWVAEKLSREMGEGYYHIEVEVDVRLWTEKYHADRKLVKEAVAYSAEVDCNLKVPLAPSSNGSTANGFQRTRCEVKF</sequence>
<dbReference type="AlphaFoldDB" id="A0A1D1Z4U2"/>
<organism evidence="4">
    <name type="scientific">Anthurium amnicola</name>
    <dbReference type="NCBI Taxonomy" id="1678845"/>
    <lineage>
        <taxon>Eukaryota</taxon>
        <taxon>Viridiplantae</taxon>
        <taxon>Streptophyta</taxon>
        <taxon>Embryophyta</taxon>
        <taxon>Tracheophyta</taxon>
        <taxon>Spermatophyta</taxon>
        <taxon>Magnoliopsida</taxon>
        <taxon>Liliopsida</taxon>
        <taxon>Araceae</taxon>
        <taxon>Pothoideae</taxon>
        <taxon>Potheae</taxon>
        <taxon>Anthurium</taxon>
    </lineage>
</organism>
<dbReference type="GO" id="GO:0098542">
    <property type="term" value="P:defense response to other organism"/>
    <property type="evidence" value="ECO:0007669"/>
    <property type="project" value="InterPro"/>
</dbReference>